<sequence length="198" mass="22341">MKIKNLIVSALSLILLLSQVSPLSLSAQEKSQEKQEKSTAIFIPETVKAAIQEGIQTRQPRLDIPFTIIKHFYLPAQQNIYIIFFFKVKNSDLGFASITSDIEGQKKKQEKEEEAQSIFETTPNKLNAKANVFLQFNKLEDNIPGELVKEIYIPFNLEVDGVSYEPDKEEIYSIGYPIPPGDYLLSTAITSNNLEKIG</sequence>
<dbReference type="EMBL" id="BARS01020907">
    <property type="protein sequence ID" value="GAG12538.1"/>
    <property type="molecule type" value="Genomic_DNA"/>
</dbReference>
<organism evidence="1">
    <name type="scientific">marine sediment metagenome</name>
    <dbReference type="NCBI Taxonomy" id="412755"/>
    <lineage>
        <taxon>unclassified sequences</taxon>
        <taxon>metagenomes</taxon>
        <taxon>ecological metagenomes</taxon>
    </lineage>
</organism>
<reference evidence="1" key="1">
    <citation type="journal article" date="2014" name="Front. Microbiol.">
        <title>High frequency of phylogenetically diverse reductive dehalogenase-homologous genes in deep subseafloor sedimentary metagenomes.</title>
        <authorList>
            <person name="Kawai M."/>
            <person name="Futagami T."/>
            <person name="Toyoda A."/>
            <person name="Takaki Y."/>
            <person name="Nishi S."/>
            <person name="Hori S."/>
            <person name="Arai W."/>
            <person name="Tsubouchi T."/>
            <person name="Morono Y."/>
            <person name="Uchiyama I."/>
            <person name="Ito T."/>
            <person name="Fujiyama A."/>
            <person name="Inagaki F."/>
            <person name="Takami H."/>
        </authorList>
    </citation>
    <scope>NUCLEOTIDE SEQUENCE</scope>
    <source>
        <strain evidence="1">Expedition CK06-06</strain>
    </source>
</reference>
<accession>X0VJ86</accession>
<feature type="non-terminal residue" evidence="1">
    <location>
        <position position="198"/>
    </location>
</feature>
<name>X0VJ86_9ZZZZ</name>
<proteinExistence type="predicted"/>
<comment type="caution">
    <text evidence="1">The sequence shown here is derived from an EMBL/GenBank/DDBJ whole genome shotgun (WGS) entry which is preliminary data.</text>
</comment>
<gene>
    <name evidence="1" type="ORF">S01H1_33662</name>
</gene>
<evidence type="ECO:0000313" key="1">
    <source>
        <dbReference type="EMBL" id="GAG12538.1"/>
    </source>
</evidence>
<dbReference type="AlphaFoldDB" id="X0VJ86"/>
<protein>
    <submittedName>
        <fullName evidence="1">Uncharacterized protein</fullName>
    </submittedName>
</protein>